<sequence length="357" mass="38283">MAQPVYRSPPIAGRPPYATDEPDSVYEQQSSPTRRVRQPAPPNPNDRSSAYNMYDQYLEGGNATDNPFDDSKQAPRQQPIPLAAPKPGYAAPVAALNLARPSRAATPEGRQPTSSAPLSPEMSQAFPKPLTLVSRQASPVSGNFPQGPHQLQASMTPIAPAFIRPSSAASGTRDVKFSPTQPILRGEKEEPLPKRGQGEDFWRRFSMVAKEDSGAPGKNKQSAWLHKTTIGSSRHARWVWLVGMTLLLIIVLACAFGVYKSHKDSNSSAADTPVTALGGSADEGFSSSAGSDGTSTYLHVSPTNTVARRDALYGMAMPSAIPVSGPALSDASTGPHLVRTFSSLNRRQRRSPVNRTE</sequence>
<dbReference type="Proteomes" id="UP000218811">
    <property type="component" value="Unassembled WGS sequence"/>
</dbReference>
<organism evidence="3 4">
    <name type="scientific">Wolfiporia cocos (strain MD-104)</name>
    <name type="common">Brown rot fungus</name>
    <dbReference type="NCBI Taxonomy" id="742152"/>
    <lineage>
        <taxon>Eukaryota</taxon>
        <taxon>Fungi</taxon>
        <taxon>Dikarya</taxon>
        <taxon>Basidiomycota</taxon>
        <taxon>Agaricomycotina</taxon>
        <taxon>Agaricomycetes</taxon>
        <taxon>Polyporales</taxon>
        <taxon>Phaeolaceae</taxon>
        <taxon>Wolfiporia</taxon>
    </lineage>
</organism>
<keyword evidence="2" id="KW-1133">Transmembrane helix</keyword>
<keyword evidence="2" id="KW-0472">Membrane</keyword>
<evidence type="ECO:0000313" key="3">
    <source>
        <dbReference type="EMBL" id="PCH39759.1"/>
    </source>
</evidence>
<keyword evidence="4" id="KW-1185">Reference proteome</keyword>
<dbReference type="AlphaFoldDB" id="A0A2H3JLU0"/>
<keyword evidence="2" id="KW-0812">Transmembrane</keyword>
<dbReference type="EMBL" id="KB468053">
    <property type="protein sequence ID" value="PCH39759.1"/>
    <property type="molecule type" value="Genomic_DNA"/>
</dbReference>
<feature type="transmembrane region" description="Helical" evidence="2">
    <location>
        <begin position="238"/>
        <end position="259"/>
    </location>
</feature>
<evidence type="ECO:0000256" key="2">
    <source>
        <dbReference type="SAM" id="Phobius"/>
    </source>
</evidence>
<evidence type="ECO:0008006" key="5">
    <source>
        <dbReference type="Google" id="ProtNLM"/>
    </source>
</evidence>
<gene>
    <name evidence="3" type="ORF">WOLCODRAFT_136489</name>
</gene>
<dbReference type="OrthoDB" id="3261666at2759"/>
<name>A0A2H3JLU0_WOLCO</name>
<accession>A0A2H3JLU0</accession>
<proteinExistence type="predicted"/>
<protein>
    <recommendedName>
        <fullName evidence="5">Transmembrane protein</fullName>
    </recommendedName>
</protein>
<evidence type="ECO:0000256" key="1">
    <source>
        <dbReference type="SAM" id="MobiDB-lite"/>
    </source>
</evidence>
<dbReference type="STRING" id="742152.A0A2H3JLU0"/>
<dbReference type="OMA" id="RWVWVIG"/>
<evidence type="ECO:0000313" key="4">
    <source>
        <dbReference type="Proteomes" id="UP000218811"/>
    </source>
</evidence>
<reference evidence="3 4" key="1">
    <citation type="journal article" date="2012" name="Science">
        <title>The Paleozoic origin of enzymatic lignin decomposition reconstructed from 31 fungal genomes.</title>
        <authorList>
            <person name="Floudas D."/>
            <person name="Binder M."/>
            <person name="Riley R."/>
            <person name="Barry K."/>
            <person name="Blanchette R.A."/>
            <person name="Henrissat B."/>
            <person name="Martinez A.T."/>
            <person name="Otillar R."/>
            <person name="Spatafora J.W."/>
            <person name="Yadav J.S."/>
            <person name="Aerts A."/>
            <person name="Benoit I."/>
            <person name="Boyd A."/>
            <person name="Carlson A."/>
            <person name="Copeland A."/>
            <person name="Coutinho P.M."/>
            <person name="de Vries R.P."/>
            <person name="Ferreira P."/>
            <person name="Findley K."/>
            <person name="Foster B."/>
            <person name="Gaskell J."/>
            <person name="Glotzer D."/>
            <person name="Gorecki P."/>
            <person name="Heitman J."/>
            <person name="Hesse C."/>
            <person name="Hori C."/>
            <person name="Igarashi K."/>
            <person name="Jurgens J.A."/>
            <person name="Kallen N."/>
            <person name="Kersten P."/>
            <person name="Kohler A."/>
            <person name="Kuees U."/>
            <person name="Kumar T.K.A."/>
            <person name="Kuo A."/>
            <person name="LaButti K."/>
            <person name="Larrondo L.F."/>
            <person name="Lindquist E."/>
            <person name="Ling A."/>
            <person name="Lombard V."/>
            <person name="Lucas S."/>
            <person name="Lundell T."/>
            <person name="Martin R."/>
            <person name="McLaughlin D.J."/>
            <person name="Morgenstern I."/>
            <person name="Morin E."/>
            <person name="Murat C."/>
            <person name="Nagy L.G."/>
            <person name="Nolan M."/>
            <person name="Ohm R.A."/>
            <person name="Patyshakuliyeva A."/>
            <person name="Rokas A."/>
            <person name="Ruiz-Duenas F.J."/>
            <person name="Sabat G."/>
            <person name="Salamov A."/>
            <person name="Samejima M."/>
            <person name="Schmutz J."/>
            <person name="Slot J.C."/>
            <person name="St John F."/>
            <person name="Stenlid J."/>
            <person name="Sun H."/>
            <person name="Sun S."/>
            <person name="Syed K."/>
            <person name="Tsang A."/>
            <person name="Wiebenga A."/>
            <person name="Young D."/>
            <person name="Pisabarro A."/>
            <person name="Eastwood D.C."/>
            <person name="Martin F."/>
            <person name="Cullen D."/>
            <person name="Grigoriev I.V."/>
            <person name="Hibbett D.S."/>
        </authorList>
    </citation>
    <scope>NUCLEOTIDE SEQUENCE [LARGE SCALE GENOMIC DNA]</scope>
    <source>
        <strain evidence="3 4">MD-104</strain>
    </source>
</reference>
<feature type="region of interest" description="Disordered" evidence="1">
    <location>
        <begin position="1"/>
        <end position="123"/>
    </location>
</feature>